<evidence type="ECO:0000256" key="1">
    <source>
        <dbReference type="ARBA" id="ARBA00007487"/>
    </source>
</evidence>
<evidence type="ECO:0000256" key="5">
    <source>
        <dbReference type="ARBA" id="ARBA00022840"/>
    </source>
</evidence>
<dbReference type="InterPro" id="IPR016030">
    <property type="entry name" value="CblAdoTrfase-like"/>
</dbReference>
<dbReference type="GO" id="GO:0008817">
    <property type="term" value="F:corrinoid adenosyltransferase activity"/>
    <property type="evidence" value="ECO:0007669"/>
    <property type="project" value="TreeGrafter"/>
</dbReference>
<dbReference type="Gene3D" id="1.20.1200.10">
    <property type="entry name" value="Cobalamin adenosyltransferase-like"/>
    <property type="match status" value="1"/>
</dbReference>
<keyword evidence="5" id="KW-0067">ATP-binding</keyword>
<evidence type="ECO:0000313" key="7">
    <source>
        <dbReference type="EMBL" id="EJX04482.1"/>
    </source>
</evidence>
<comment type="caution">
    <text evidence="7">The sequence shown here is derived from an EMBL/GenBank/DDBJ whole genome shotgun (WGS) entry which is preliminary data.</text>
</comment>
<dbReference type="InterPro" id="IPR036451">
    <property type="entry name" value="CblAdoTrfase-like_sf"/>
</dbReference>
<dbReference type="PANTHER" id="PTHR12213:SF0">
    <property type="entry name" value="CORRINOID ADENOSYLTRANSFERASE MMAB"/>
    <property type="match status" value="1"/>
</dbReference>
<keyword evidence="3 7" id="KW-0808">Transferase</keyword>
<dbReference type="AlphaFoldDB" id="J9GAY0"/>
<comment type="subunit">
    <text evidence="2">Homotrimer.</text>
</comment>
<dbReference type="Pfam" id="PF01923">
    <property type="entry name" value="Cob_adeno_trans"/>
    <property type="match status" value="1"/>
</dbReference>
<proteinExistence type="inferred from homology"/>
<name>J9GAY0_9ZZZZ</name>
<gene>
    <name evidence="7" type="ORF">EVA_07408</name>
</gene>
<accession>J9GAY0</accession>
<dbReference type="FunFam" id="1.20.1200.10:FF:000001">
    <property type="entry name" value="Cob(I)yrinic acid a,c-diamide adenosyltransferase"/>
    <property type="match status" value="1"/>
</dbReference>
<dbReference type="InterPro" id="IPR029499">
    <property type="entry name" value="PduO-typ"/>
</dbReference>
<sequence length="201" mass="22800">MGCCFYSCYLKTISMKKSLVYTKTGDKGTTSLVGGSRVPKNHIRLEAYGTVDELNACLGWLLTYLTDEADRQFVQGIQHRLFVIGSHLATDQDKMSLKPASILMKEDVEKIEQEIDRLDEKLPPIRAFVLPGGCRPAAVCHVCRTVCRRAERHILTLSETCTISSEVLAFINRLSDYLFVLSRKMNLDEQNNEIFWDNSCK</sequence>
<comment type="similarity">
    <text evidence="1">Belongs to the Cob(I)alamin adenosyltransferase family.</text>
</comment>
<dbReference type="PANTHER" id="PTHR12213">
    <property type="entry name" value="CORRINOID ADENOSYLTRANSFERASE"/>
    <property type="match status" value="1"/>
</dbReference>
<keyword evidence="4" id="KW-0547">Nucleotide-binding</keyword>
<evidence type="ECO:0000259" key="6">
    <source>
        <dbReference type="Pfam" id="PF01923"/>
    </source>
</evidence>
<reference evidence="7" key="1">
    <citation type="journal article" date="2012" name="PLoS ONE">
        <title>Gene sets for utilization of primary and secondary nutrition supplies in the distal gut of endangered iberian lynx.</title>
        <authorList>
            <person name="Alcaide M."/>
            <person name="Messina E."/>
            <person name="Richter M."/>
            <person name="Bargiela R."/>
            <person name="Peplies J."/>
            <person name="Huws S.A."/>
            <person name="Newbold C.J."/>
            <person name="Golyshin P.N."/>
            <person name="Simon M.A."/>
            <person name="Lopez G."/>
            <person name="Yakimov M.M."/>
            <person name="Ferrer M."/>
        </authorList>
    </citation>
    <scope>NUCLEOTIDE SEQUENCE</scope>
</reference>
<feature type="domain" description="Cobalamin adenosyltransferase-like" evidence="6">
    <location>
        <begin position="20"/>
        <end position="184"/>
    </location>
</feature>
<protein>
    <submittedName>
        <fullName evidence="7">ATP/cobalamin adenosyltransferase</fullName>
    </submittedName>
</protein>
<dbReference type="EMBL" id="AMCI01001792">
    <property type="protein sequence ID" value="EJX04482.1"/>
    <property type="molecule type" value="Genomic_DNA"/>
</dbReference>
<dbReference type="NCBIfam" id="TIGR00636">
    <property type="entry name" value="PduO_Nterm"/>
    <property type="match status" value="1"/>
</dbReference>
<dbReference type="GO" id="GO:0005524">
    <property type="term" value="F:ATP binding"/>
    <property type="evidence" value="ECO:0007669"/>
    <property type="project" value="UniProtKB-KW"/>
</dbReference>
<evidence type="ECO:0000256" key="3">
    <source>
        <dbReference type="ARBA" id="ARBA00022679"/>
    </source>
</evidence>
<evidence type="ECO:0000256" key="2">
    <source>
        <dbReference type="ARBA" id="ARBA00011233"/>
    </source>
</evidence>
<dbReference type="GO" id="GO:0009235">
    <property type="term" value="P:cobalamin metabolic process"/>
    <property type="evidence" value="ECO:0007669"/>
    <property type="project" value="UniProtKB-ARBA"/>
</dbReference>
<dbReference type="SUPFAM" id="SSF89028">
    <property type="entry name" value="Cobalamin adenosyltransferase-like"/>
    <property type="match status" value="1"/>
</dbReference>
<organism evidence="7">
    <name type="scientific">gut metagenome</name>
    <dbReference type="NCBI Taxonomy" id="749906"/>
    <lineage>
        <taxon>unclassified sequences</taxon>
        <taxon>metagenomes</taxon>
        <taxon>organismal metagenomes</taxon>
    </lineage>
</organism>
<evidence type="ECO:0000256" key="4">
    <source>
        <dbReference type="ARBA" id="ARBA00022741"/>
    </source>
</evidence>